<keyword evidence="2" id="KW-1185">Reference proteome</keyword>
<comment type="caution">
    <text evidence="1">The sequence shown here is derived from an EMBL/GenBank/DDBJ whole genome shotgun (WGS) entry which is preliminary data.</text>
</comment>
<dbReference type="EMBL" id="VSRR010003233">
    <property type="protein sequence ID" value="MPC35264.1"/>
    <property type="molecule type" value="Genomic_DNA"/>
</dbReference>
<protein>
    <submittedName>
        <fullName evidence="1">Uncharacterized protein</fullName>
    </submittedName>
</protein>
<dbReference type="Proteomes" id="UP000324222">
    <property type="component" value="Unassembled WGS sequence"/>
</dbReference>
<evidence type="ECO:0000313" key="1">
    <source>
        <dbReference type="EMBL" id="MPC35264.1"/>
    </source>
</evidence>
<sequence>MAGVVILIRHFGENICTGTRTTPFSPRVCPSGPVGLRAVTYNQPRLTRLAMSNDPPHSTLQPVMNVRRSKWMAIVKLEATKEKKDLLPVPWLWPQSQGKEGLTNFF</sequence>
<evidence type="ECO:0000313" key="2">
    <source>
        <dbReference type="Proteomes" id="UP000324222"/>
    </source>
</evidence>
<accession>A0A5B7ESE7</accession>
<name>A0A5B7ESE7_PORTR</name>
<gene>
    <name evidence="1" type="ORF">E2C01_028684</name>
</gene>
<dbReference type="AlphaFoldDB" id="A0A5B7ESE7"/>
<organism evidence="1 2">
    <name type="scientific">Portunus trituberculatus</name>
    <name type="common">Swimming crab</name>
    <name type="synonym">Neptunus trituberculatus</name>
    <dbReference type="NCBI Taxonomy" id="210409"/>
    <lineage>
        <taxon>Eukaryota</taxon>
        <taxon>Metazoa</taxon>
        <taxon>Ecdysozoa</taxon>
        <taxon>Arthropoda</taxon>
        <taxon>Crustacea</taxon>
        <taxon>Multicrustacea</taxon>
        <taxon>Malacostraca</taxon>
        <taxon>Eumalacostraca</taxon>
        <taxon>Eucarida</taxon>
        <taxon>Decapoda</taxon>
        <taxon>Pleocyemata</taxon>
        <taxon>Brachyura</taxon>
        <taxon>Eubrachyura</taxon>
        <taxon>Portunoidea</taxon>
        <taxon>Portunidae</taxon>
        <taxon>Portuninae</taxon>
        <taxon>Portunus</taxon>
    </lineage>
</organism>
<proteinExistence type="predicted"/>
<reference evidence="1 2" key="1">
    <citation type="submission" date="2019-05" db="EMBL/GenBank/DDBJ databases">
        <title>Another draft genome of Portunus trituberculatus and its Hox gene families provides insights of decapod evolution.</title>
        <authorList>
            <person name="Jeong J.-H."/>
            <person name="Song I."/>
            <person name="Kim S."/>
            <person name="Choi T."/>
            <person name="Kim D."/>
            <person name="Ryu S."/>
            <person name="Kim W."/>
        </authorList>
    </citation>
    <scope>NUCLEOTIDE SEQUENCE [LARGE SCALE GENOMIC DNA]</scope>
    <source>
        <tissue evidence="1">Muscle</tissue>
    </source>
</reference>